<dbReference type="PROSITE" id="PS50292">
    <property type="entry name" value="PEROXIDASE_3"/>
    <property type="match status" value="1"/>
</dbReference>
<dbReference type="InterPro" id="IPR019791">
    <property type="entry name" value="Haem_peroxidase_animal"/>
</dbReference>
<dbReference type="Proteomes" id="UP001529510">
    <property type="component" value="Unassembled WGS sequence"/>
</dbReference>
<evidence type="ECO:0000313" key="2">
    <source>
        <dbReference type="Proteomes" id="UP001529510"/>
    </source>
</evidence>
<dbReference type="Gene3D" id="1.10.640.10">
    <property type="entry name" value="Haem peroxidase domain superfamily, animal type"/>
    <property type="match status" value="1"/>
</dbReference>
<dbReference type="PANTHER" id="PTHR11475">
    <property type="entry name" value="OXIDASE/PEROXIDASE"/>
    <property type="match status" value="1"/>
</dbReference>
<feature type="non-terminal residue" evidence="1">
    <location>
        <position position="1"/>
    </location>
</feature>
<organism evidence="1 2">
    <name type="scientific">Cirrhinus mrigala</name>
    <name type="common">Mrigala</name>
    <dbReference type="NCBI Taxonomy" id="683832"/>
    <lineage>
        <taxon>Eukaryota</taxon>
        <taxon>Metazoa</taxon>
        <taxon>Chordata</taxon>
        <taxon>Craniata</taxon>
        <taxon>Vertebrata</taxon>
        <taxon>Euteleostomi</taxon>
        <taxon>Actinopterygii</taxon>
        <taxon>Neopterygii</taxon>
        <taxon>Teleostei</taxon>
        <taxon>Ostariophysi</taxon>
        <taxon>Cypriniformes</taxon>
        <taxon>Cyprinidae</taxon>
        <taxon>Labeoninae</taxon>
        <taxon>Labeonini</taxon>
        <taxon>Cirrhinus</taxon>
    </lineage>
</organism>
<dbReference type="InterPro" id="IPR010255">
    <property type="entry name" value="Haem_peroxidase_sf"/>
</dbReference>
<evidence type="ECO:0008006" key="3">
    <source>
        <dbReference type="Google" id="ProtNLM"/>
    </source>
</evidence>
<feature type="non-terminal residue" evidence="1">
    <location>
        <position position="167"/>
    </location>
</feature>
<proteinExistence type="predicted"/>
<dbReference type="PANTHER" id="PTHR11475:SF60">
    <property type="entry name" value="THYROID PEROXIDASE"/>
    <property type="match status" value="1"/>
</dbReference>
<name>A0ABD0P5Y8_CIRMR</name>
<evidence type="ECO:0000313" key="1">
    <source>
        <dbReference type="EMBL" id="KAL0169502.1"/>
    </source>
</evidence>
<dbReference type="PRINTS" id="PR00457">
    <property type="entry name" value="ANPEROXIDASE"/>
</dbReference>
<gene>
    <name evidence="1" type="ORF">M9458_034098</name>
</gene>
<comment type="caution">
    <text evidence="1">The sequence shown here is derived from an EMBL/GenBank/DDBJ whole genome shotgun (WGS) entry which is preliminary data.</text>
</comment>
<dbReference type="EMBL" id="JAMKFB020000017">
    <property type="protein sequence ID" value="KAL0169502.1"/>
    <property type="molecule type" value="Genomic_DNA"/>
</dbReference>
<sequence>IPKDDKLSGNKSCLPFFRSSPACINVQTDVRRAPQRQQVNSITSFIDASTVYGHSPDLEKTLRNLSSAEGLLAVNSEYSDGGRPYLPFVSVRPSACLQEPGSEAAERVECFAAGDSRVNEILPLSVLHTLWVREHNRLAKCLTRLNPHWGSEVIYQETRKIIGALHQ</sequence>
<dbReference type="InterPro" id="IPR037120">
    <property type="entry name" value="Haem_peroxidase_sf_animal"/>
</dbReference>
<dbReference type="SUPFAM" id="SSF48113">
    <property type="entry name" value="Heme-dependent peroxidases"/>
    <property type="match status" value="1"/>
</dbReference>
<dbReference type="Pfam" id="PF03098">
    <property type="entry name" value="An_peroxidase"/>
    <property type="match status" value="1"/>
</dbReference>
<reference evidence="1 2" key="1">
    <citation type="submission" date="2024-05" db="EMBL/GenBank/DDBJ databases">
        <title>Genome sequencing and assembly of Indian major carp, Cirrhinus mrigala (Hamilton, 1822).</title>
        <authorList>
            <person name="Mohindra V."/>
            <person name="Chowdhury L.M."/>
            <person name="Lal K."/>
            <person name="Jena J.K."/>
        </authorList>
    </citation>
    <scope>NUCLEOTIDE SEQUENCE [LARGE SCALE GENOMIC DNA]</scope>
    <source>
        <strain evidence="1">CM1030</strain>
        <tissue evidence="1">Blood</tissue>
    </source>
</reference>
<accession>A0ABD0P5Y8</accession>
<keyword evidence="2" id="KW-1185">Reference proteome</keyword>
<dbReference type="AlphaFoldDB" id="A0ABD0P5Y8"/>
<protein>
    <recommendedName>
        <fullName evidence="3">Thyroid peroxidase</fullName>
    </recommendedName>
</protein>